<evidence type="ECO:0000313" key="1">
    <source>
        <dbReference type="EMBL" id="KAA6368450.1"/>
    </source>
</evidence>
<dbReference type="Proteomes" id="UP000324800">
    <property type="component" value="Unassembled WGS sequence"/>
</dbReference>
<protein>
    <submittedName>
        <fullName evidence="1">Uncharacterized protein</fullName>
    </submittedName>
</protein>
<accession>A0A5J4UE61</accession>
<gene>
    <name evidence="1" type="ORF">EZS28_036023</name>
</gene>
<dbReference type="EMBL" id="SNRW01017344">
    <property type="protein sequence ID" value="KAA6368450.1"/>
    <property type="molecule type" value="Genomic_DNA"/>
</dbReference>
<reference evidence="1 2" key="1">
    <citation type="submission" date="2019-03" db="EMBL/GenBank/DDBJ databases">
        <title>Single cell metagenomics reveals metabolic interactions within the superorganism composed of flagellate Streblomastix strix and complex community of Bacteroidetes bacteria on its surface.</title>
        <authorList>
            <person name="Treitli S.C."/>
            <person name="Kolisko M."/>
            <person name="Husnik F."/>
            <person name="Keeling P."/>
            <person name="Hampl V."/>
        </authorList>
    </citation>
    <scope>NUCLEOTIDE SEQUENCE [LARGE SCALE GENOMIC DNA]</scope>
    <source>
        <strain evidence="1">ST1C</strain>
    </source>
</reference>
<organism evidence="1 2">
    <name type="scientific">Streblomastix strix</name>
    <dbReference type="NCBI Taxonomy" id="222440"/>
    <lineage>
        <taxon>Eukaryota</taxon>
        <taxon>Metamonada</taxon>
        <taxon>Preaxostyla</taxon>
        <taxon>Oxymonadida</taxon>
        <taxon>Streblomastigidae</taxon>
        <taxon>Streblomastix</taxon>
    </lineage>
</organism>
<sequence length="104" mass="11525">MFIKNGAQASDILLANGDSKLTTDIASDRFVAKTGKTLQVVQGLLRYGGAPDDESESEESDDDYYQTKGETYRSYVNKSQTETIIISNIPVILTVYPFPVKHMN</sequence>
<proteinExistence type="predicted"/>
<name>A0A5J4UE61_9EUKA</name>
<dbReference type="AlphaFoldDB" id="A0A5J4UE61"/>
<comment type="caution">
    <text evidence="1">The sequence shown here is derived from an EMBL/GenBank/DDBJ whole genome shotgun (WGS) entry which is preliminary data.</text>
</comment>
<evidence type="ECO:0000313" key="2">
    <source>
        <dbReference type="Proteomes" id="UP000324800"/>
    </source>
</evidence>